<organism evidence="2 3">
    <name type="scientific">Coptis chinensis</name>
    <dbReference type="NCBI Taxonomy" id="261450"/>
    <lineage>
        <taxon>Eukaryota</taxon>
        <taxon>Viridiplantae</taxon>
        <taxon>Streptophyta</taxon>
        <taxon>Embryophyta</taxon>
        <taxon>Tracheophyta</taxon>
        <taxon>Spermatophyta</taxon>
        <taxon>Magnoliopsida</taxon>
        <taxon>Ranunculales</taxon>
        <taxon>Ranunculaceae</taxon>
        <taxon>Coptidoideae</taxon>
        <taxon>Coptis</taxon>
    </lineage>
</organism>
<dbReference type="EMBL" id="JADFTS010000006">
    <property type="protein sequence ID" value="KAF9601099.1"/>
    <property type="molecule type" value="Genomic_DNA"/>
</dbReference>
<protein>
    <submittedName>
        <fullName evidence="2">Uncharacterized protein</fullName>
    </submittedName>
</protein>
<dbReference type="PANTHER" id="PTHR32258">
    <property type="entry name" value="PROTEIN NETWORKED 4A"/>
    <property type="match status" value="1"/>
</dbReference>
<dbReference type="Proteomes" id="UP000631114">
    <property type="component" value="Unassembled WGS sequence"/>
</dbReference>
<gene>
    <name evidence="2" type="ORF">IFM89_016286</name>
</gene>
<evidence type="ECO:0000256" key="1">
    <source>
        <dbReference type="SAM" id="MobiDB-lite"/>
    </source>
</evidence>
<comment type="caution">
    <text evidence="2">The sequence shown here is derived from an EMBL/GenBank/DDBJ whole genome shotgun (WGS) entry which is preliminary data.</text>
</comment>
<dbReference type="GO" id="GO:0051015">
    <property type="term" value="F:actin filament binding"/>
    <property type="evidence" value="ECO:0007669"/>
    <property type="project" value="TreeGrafter"/>
</dbReference>
<evidence type="ECO:0000313" key="2">
    <source>
        <dbReference type="EMBL" id="KAF9601099.1"/>
    </source>
</evidence>
<feature type="compositionally biased region" description="Basic and acidic residues" evidence="1">
    <location>
        <begin position="58"/>
        <end position="84"/>
    </location>
</feature>
<reference evidence="2 3" key="1">
    <citation type="submission" date="2020-10" db="EMBL/GenBank/DDBJ databases">
        <title>The Coptis chinensis genome and diversification of protoberbering-type alkaloids.</title>
        <authorList>
            <person name="Wang B."/>
            <person name="Shu S."/>
            <person name="Song C."/>
            <person name="Liu Y."/>
        </authorList>
    </citation>
    <scope>NUCLEOTIDE SEQUENCE [LARGE SCALE GENOMIC DNA]</scope>
    <source>
        <strain evidence="2">HL-2020</strain>
        <tissue evidence="2">Leaf</tissue>
    </source>
</reference>
<accession>A0A835HMI6</accession>
<dbReference type="AlphaFoldDB" id="A0A835HMI6"/>
<proteinExistence type="predicted"/>
<name>A0A835HMI6_9MAGN</name>
<sequence length="140" mass="16111">MDSKVKAMINLIEEDADSFARRIRSRSGEHSVGPIGPWRKRFPTKFPLCASMIHHPPRIEMKSRHSRDDRRHVRASLDPDDLQKDALGLPSSQFTSVSRNGAYSDEYDHFISKKGLKQLNELFGSGERRVRKGLHFHDDD</sequence>
<dbReference type="InterPro" id="IPR051861">
    <property type="entry name" value="NET_actin-binding_domain"/>
</dbReference>
<feature type="region of interest" description="Disordered" evidence="1">
    <location>
        <begin position="58"/>
        <end position="89"/>
    </location>
</feature>
<dbReference type="PANTHER" id="PTHR32258:SF6">
    <property type="entry name" value="PROTEIN NETWORKED 1A"/>
    <property type="match status" value="1"/>
</dbReference>
<keyword evidence="3" id="KW-1185">Reference proteome</keyword>
<evidence type="ECO:0000313" key="3">
    <source>
        <dbReference type="Proteomes" id="UP000631114"/>
    </source>
</evidence>
<dbReference type="GO" id="GO:0005886">
    <property type="term" value="C:plasma membrane"/>
    <property type="evidence" value="ECO:0007669"/>
    <property type="project" value="TreeGrafter"/>
</dbReference>